<dbReference type="PANTHER" id="PTHR43362">
    <property type="entry name" value="MANNITOL DEHYDROGENASE DSF1-RELATED"/>
    <property type="match status" value="1"/>
</dbReference>
<dbReference type="GO" id="GO:0008926">
    <property type="term" value="F:mannitol-1-phosphate 5-dehydrogenase activity"/>
    <property type="evidence" value="ECO:0007669"/>
    <property type="project" value="UniProtKB-EC"/>
</dbReference>
<accession>A0A387B9G0</accession>
<evidence type="ECO:0000256" key="3">
    <source>
        <dbReference type="ARBA" id="ARBA00016219"/>
    </source>
</evidence>
<gene>
    <name evidence="9" type="ORF">D7I47_09090</name>
</gene>
<dbReference type="OrthoDB" id="271711at2"/>
<feature type="domain" description="Mannitol dehydrogenase C-terminal" evidence="8">
    <location>
        <begin position="302"/>
        <end position="494"/>
    </location>
</feature>
<proteinExistence type="inferred from homology"/>
<dbReference type="Pfam" id="PF01232">
    <property type="entry name" value="Mannitol_dh"/>
    <property type="match status" value="1"/>
</dbReference>
<dbReference type="GO" id="GO:0019594">
    <property type="term" value="P:mannitol metabolic process"/>
    <property type="evidence" value="ECO:0007669"/>
    <property type="project" value="InterPro"/>
</dbReference>
<evidence type="ECO:0000259" key="8">
    <source>
        <dbReference type="Pfam" id="PF08125"/>
    </source>
</evidence>
<dbReference type="InterPro" id="IPR050988">
    <property type="entry name" value="Mannitol_DH/Oxidoreductase"/>
</dbReference>
<evidence type="ECO:0000256" key="1">
    <source>
        <dbReference type="ARBA" id="ARBA00006541"/>
    </source>
</evidence>
<evidence type="ECO:0000256" key="5">
    <source>
        <dbReference type="ARBA" id="ARBA00023027"/>
    </source>
</evidence>
<feature type="domain" description="Mannitol dehydrogenase N-terminal" evidence="7">
    <location>
        <begin position="37"/>
        <end position="293"/>
    </location>
</feature>
<dbReference type="Pfam" id="PF08125">
    <property type="entry name" value="Mannitol_dh_C"/>
    <property type="match status" value="1"/>
</dbReference>
<dbReference type="PRINTS" id="PR00084">
    <property type="entry name" value="MTLDHDRGNASE"/>
</dbReference>
<dbReference type="EC" id="1.1.1.17" evidence="2"/>
<evidence type="ECO:0000256" key="2">
    <source>
        <dbReference type="ARBA" id="ARBA00012939"/>
    </source>
</evidence>
<dbReference type="Gene3D" id="1.10.1040.10">
    <property type="entry name" value="N-(1-d-carboxylethyl)-l-norvaline Dehydrogenase, domain 2"/>
    <property type="match status" value="1"/>
</dbReference>
<dbReference type="InterPro" id="IPR000669">
    <property type="entry name" value="Mannitol_DH"/>
</dbReference>
<dbReference type="SUPFAM" id="SSF51735">
    <property type="entry name" value="NAD(P)-binding Rossmann-fold domains"/>
    <property type="match status" value="1"/>
</dbReference>
<dbReference type="InterPro" id="IPR013118">
    <property type="entry name" value="Mannitol_DH_C"/>
</dbReference>
<dbReference type="InterPro" id="IPR036291">
    <property type="entry name" value="NAD(P)-bd_dom_sf"/>
</dbReference>
<sequence>MTAGTPVARLSRATLDGLPPGARTSGPRVDPDALTIGIVHFGLGAFHRAHQAVFTEDAAAAAGDTRWGILGVTGRSDTVVRQLQPQDGLYGVLTRDAHESSLRLVGSIRDVAWPGDRSGDVVETVAAATTHLATLTLTERGYPLTAEGRLDETAPGIPEDRVLVARELAGERSAEASHTPFGLLVRGLARRYRQGGAPFTVVSCDNLADNGAVARRVVAGFAATLEPGFGDWLTASVSFPSTMVDRITPATTPGDHAIAEGLLGLTDAGLVVAEPYGRWVLEDAFAGERPPWELAGAVLTDDVAPYETIKLRVLNTAHLLLAWTGRLRGHATIAEAVGDPELRELARRTIDDDILPTLVAPVGVDLAAYRDAVLDRFANPALAHTTAQVGSSGSQKLPIRVVGTVLDRLAAGAVPHGLAHLVAAWIALAARSTLPGGPALDDPGAGELRARIGGPDALRTDPASAVRRVLAWVAVFPPELAAHTGFRDAVVAELTGIEARLASASTTRSTA</sequence>
<name>A0A387B9G0_9MICO</name>
<evidence type="ECO:0000259" key="7">
    <source>
        <dbReference type="Pfam" id="PF01232"/>
    </source>
</evidence>
<dbReference type="EMBL" id="CP032630">
    <property type="protein sequence ID" value="AYF98398.1"/>
    <property type="molecule type" value="Genomic_DNA"/>
</dbReference>
<comment type="similarity">
    <text evidence="1">Belongs to the mannitol dehydrogenase family.</text>
</comment>
<evidence type="ECO:0000313" key="9">
    <source>
        <dbReference type="EMBL" id="AYF98398.1"/>
    </source>
</evidence>
<dbReference type="AlphaFoldDB" id="A0A387B9G0"/>
<dbReference type="InterPro" id="IPR023027">
    <property type="entry name" value="Mannitol_DH_CS"/>
</dbReference>
<comment type="catalytic activity">
    <reaction evidence="6">
        <text>D-mannitol 1-phosphate + NAD(+) = beta-D-fructose 6-phosphate + NADH + H(+)</text>
        <dbReference type="Rhea" id="RHEA:19661"/>
        <dbReference type="ChEBI" id="CHEBI:15378"/>
        <dbReference type="ChEBI" id="CHEBI:57540"/>
        <dbReference type="ChEBI" id="CHEBI:57634"/>
        <dbReference type="ChEBI" id="CHEBI:57945"/>
        <dbReference type="ChEBI" id="CHEBI:61381"/>
        <dbReference type="EC" id="1.1.1.17"/>
    </reaction>
</comment>
<reference evidence="10" key="1">
    <citation type="submission" date="2018-09" db="EMBL/GenBank/DDBJ databases">
        <title>Genome sequencing of strain 2DFWR-13.</title>
        <authorList>
            <person name="Heo J."/>
            <person name="Kim S.-J."/>
            <person name="Kwon S.-W."/>
        </authorList>
    </citation>
    <scope>NUCLEOTIDE SEQUENCE [LARGE SCALE GENOMIC DNA]</scope>
    <source>
        <strain evidence="10">2DFWR-13</strain>
    </source>
</reference>
<dbReference type="PROSITE" id="PS00974">
    <property type="entry name" value="MANNITOL_DHGENASE"/>
    <property type="match status" value="1"/>
</dbReference>
<keyword evidence="5" id="KW-0520">NAD</keyword>
<dbReference type="InterPro" id="IPR013131">
    <property type="entry name" value="Mannitol_DH_N"/>
</dbReference>
<evidence type="ECO:0000256" key="6">
    <source>
        <dbReference type="ARBA" id="ARBA00048615"/>
    </source>
</evidence>
<dbReference type="PANTHER" id="PTHR43362:SF1">
    <property type="entry name" value="MANNITOL DEHYDROGENASE 2-RELATED"/>
    <property type="match status" value="1"/>
</dbReference>
<organism evidence="9 10">
    <name type="scientific">Protaetiibacter intestinalis</name>
    <dbReference type="NCBI Taxonomy" id="2419774"/>
    <lineage>
        <taxon>Bacteria</taxon>
        <taxon>Bacillati</taxon>
        <taxon>Actinomycetota</taxon>
        <taxon>Actinomycetes</taxon>
        <taxon>Micrococcales</taxon>
        <taxon>Microbacteriaceae</taxon>
        <taxon>Protaetiibacter</taxon>
    </lineage>
</organism>
<dbReference type="RefSeq" id="WP_120762745.1">
    <property type="nucleotide sequence ID" value="NZ_CP032630.1"/>
</dbReference>
<evidence type="ECO:0000313" key="10">
    <source>
        <dbReference type="Proteomes" id="UP000278886"/>
    </source>
</evidence>
<dbReference type="InterPro" id="IPR008927">
    <property type="entry name" value="6-PGluconate_DH-like_C_sf"/>
</dbReference>
<keyword evidence="4" id="KW-0560">Oxidoreductase</keyword>
<dbReference type="SUPFAM" id="SSF48179">
    <property type="entry name" value="6-phosphogluconate dehydrogenase C-terminal domain-like"/>
    <property type="match status" value="1"/>
</dbReference>
<dbReference type="Proteomes" id="UP000278886">
    <property type="component" value="Chromosome"/>
</dbReference>
<keyword evidence="10" id="KW-1185">Reference proteome</keyword>
<dbReference type="InterPro" id="IPR013328">
    <property type="entry name" value="6PGD_dom2"/>
</dbReference>
<dbReference type="KEGG" id="lyd:D7I47_09090"/>
<evidence type="ECO:0000256" key="4">
    <source>
        <dbReference type="ARBA" id="ARBA00023002"/>
    </source>
</evidence>
<dbReference type="Gene3D" id="3.40.50.720">
    <property type="entry name" value="NAD(P)-binding Rossmann-like Domain"/>
    <property type="match status" value="1"/>
</dbReference>
<protein>
    <recommendedName>
        <fullName evidence="3">Mannitol-1-phosphate 5-dehydrogenase</fullName>
        <ecNumber evidence="2">1.1.1.17</ecNumber>
    </recommendedName>
</protein>